<dbReference type="InterPro" id="IPR001087">
    <property type="entry name" value="GDSL"/>
</dbReference>
<dbReference type="Gene3D" id="3.40.50.1110">
    <property type="entry name" value="SGNH hydrolase"/>
    <property type="match status" value="1"/>
</dbReference>
<organism evidence="1 2">
    <name type="scientific">Rhizophlyctis rosea</name>
    <dbReference type="NCBI Taxonomy" id="64517"/>
    <lineage>
        <taxon>Eukaryota</taxon>
        <taxon>Fungi</taxon>
        <taxon>Fungi incertae sedis</taxon>
        <taxon>Chytridiomycota</taxon>
        <taxon>Chytridiomycota incertae sedis</taxon>
        <taxon>Chytridiomycetes</taxon>
        <taxon>Rhizophlyctidales</taxon>
        <taxon>Rhizophlyctidaceae</taxon>
        <taxon>Rhizophlyctis</taxon>
    </lineage>
</organism>
<dbReference type="AlphaFoldDB" id="A0AAD5SI60"/>
<dbReference type="Pfam" id="PF00657">
    <property type="entry name" value="Lipase_GDSL"/>
    <property type="match status" value="1"/>
</dbReference>
<name>A0AAD5SI60_9FUNG</name>
<accession>A0AAD5SI60</accession>
<dbReference type="SUPFAM" id="SSF52266">
    <property type="entry name" value="SGNH hydrolase"/>
    <property type="match status" value="1"/>
</dbReference>
<sequence length="348" mass="38204">MSIIDSALRSLHTLLQLPTNKSINIAGKRLLLLAPLSLASASFATITPLPQQNSFTIPSNMPTATPTSHPPHHPKHIVAFGDSLTSTTNGRWTDGPVWVERVAASVGAKLDNSAWGGAVSGPVPGPDGTMIKGWVPSVLDQVDRWERSLSEHKKKLLREEDTVYVIWAGGNDYFQLAKHVPYPVTVQVVRNLMGAVLTTPSRVVGNLQTALGRLVEGPTRARHFLVFNLPPLDHVPLVTDNMPSALRPVIKGWVKYHNYRVSQISDWIRNTYGPGSASPVEGLTVTLVDVYSVMEDVVANPNNYGFEHRDSRVEEPGYGRKGSERRLFYDLVHPSAWAHEKLAEVVVG</sequence>
<proteinExistence type="predicted"/>
<dbReference type="GO" id="GO:0016788">
    <property type="term" value="F:hydrolase activity, acting on ester bonds"/>
    <property type="evidence" value="ECO:0007669"/>
    <property type="project" value="InterPro"/>
</dbReference>
<feature type="non-terminal residue" evidence="1">
    <location>
        <position position="348"/>
    </location>
</feature>
<dbReference type="CDD" id="cd01846">
    <property type="entry name" value="fatty_acyltransferase_like"/>
    <property type="match status" value="1"/>
</dbReference>
<evidence type="ECO:0000313" key="2">
    <source>
        <dbReference type="Proteomes" id="UP001212841"/>
    </source>
</evidence>
<gene>
    <name evidence="1" type="ORF">HK097_002985</name>
</gene>
<evidence type="ECO:0000313" key="1">
    <source>
        <dbReference type="EMBL" id="KAJ3053966.1"/>
    </source>
</evidence>
<dbReference type="InterPro" id="IPR036514">
    <property type="entry name" value="SGNH_hydro_sf"/>
</dbReference>
<protein>
    <submittedName>
        <fullName evidence="1">Uncharacterized protein</fullName>
    </submittedName>
</protein>
<reference evidence="1" key="1">
    <citation type="submission" date="2020-05" db="EMBL/GenBank/DDBJ databases">
        <title>Phylogenomic resolution of chytrid fungi.</title>
        <authorList>
            <person name="Stajich J.E."/>
            <person name="Amses K."/>
            <person name="Simmons R."/>
            <person name="Seto K."/>
            <person name="Myers J."/>
            <person name="Bonds A."/>
            <person name="Quandt C.A."/>
            <person name="Barry K."/>
            <person name="Liu P."/>
            <person name="Grigoriev I."/>
            <person name="Longcore J.E."/>
            <person name="James T.Y."/>
        </authorList>
    </citation>
    <scope>NUCLEOTIDE SEQUENCE</scope>
    <source>
        <strain evidence="1">JEL0318</strain>
    </source>
</reference>
<dbReference type="EMBL" id="JADGJD010000168">
    <property type="protein sequence ID" value="KAJ3053966.1"/>
    <property type="molecule type" value="Genomic_DNA"/>
</dbReference>
<dbReference type="Proteomes" id="UP001212841">
    <property type="component" value="Unassembled WGS sequence"/>
</dbReference>
<keyword evidence="2" id="KW-1185">Reference proteome</keyword>
<comment type="caution">
    <text evidence="1">The sequence shown here is derived from an EMBL/GenBank/DDBJ whole genome shotgun (WGS) entry which is preliminary data.</text>
</comment>